<dbReference type="GO" id="GO:0009435">
    <property type="term" value="P:NAD+ biosynthetic process"/>
    <property type="evidence" value="ECO:0007669"/>
    <property type="project" value="InterPro"/>
</dbReference>
<feature type="transmembrane region" description="Helical" evidence="2">
    <location>
        <begin position="799"/>
        <end position="816"/>
    </location>
</feature>
<feature type="transmembrane region" description="Helical" evidence="2">
    <location>
        <begin position="865"/>
        <end position="888"/>
    </location>
</feature>
<sequence length="1134" mass="123047">MNGEEALCTVVVIAMPCQVEGGKKVEEQSDEKDMGMSYAAWMQTAQTLPVEKCGPLSTFLKLRQLWSHKTADWTGPQDNDRAITPSIRVKDQPKTFDEKVAQKVKDFYFYNAINRHKMTTLTPSYHAENYSPDDNRFDLRPFLFPATFEAQFEAIDEVVKACAPLSARGCSAPVAYAVRSACTHRTPAPVVVRQQTMPVPVATRCVPRAAPATTGSHELKLWGTSLSKELDSRYPVTLLVNDIVSELLDAPPQPLTAPELRKDLKPRLVTVILDSIAAEGSTQAGRVPASERAMLAVAFHNSEAWQQVCGAARRQCSASGVPHYLAARILESLRAFLGLPKLSEDCDSDGWAPPPEQPLHPIDDVPPLLSTRGRWQEEQLPAAFLQLNGSLQEPTTLLEQSESGPVSSGSLDWMQHTGCGELEHLHRSTLSDRPVKAVGRSVSDGQLPLNAPVPYRGPAYALAAVTPRGRYRAMGERRKQNLVVSHLTARVDVMERVSSWAAGVTEALAEKDYAVSVWANFANFMDSLDQGLVALTALVLGASFVARGFAIMKPLAVLGFSGGLAAHTCLVALHEGQGIAGAVSATVVGICGVVFAHRVYPLFVFFLGCLLGGGAAFLSRESLGLAGAPAALLGLVALVAAFTGLVMKHFRIFSWRLLTPLAGGAMAAASMRFWVVSTFANGTGAHWLDFTKVSINPADVVSDPLEVFFVIAWGIAACLGWYAQLIAVAASADPLALPDSVAFRLQQLEKFCPWVFDEGEEFSSKILPRRLAQESMPFLPKEDVEMDDLAKKPNYKPEAVLASMVFSVLLLNFFMLGKPLLFLGHVVLMAAAFQAFLTAGLMSYASPNRLLPGLSGSNSPLLRHFTHATFNILVLFCAIVGFLCMYASRFLAHKSQVDAGSWTGTLHVWTGYVTLALLFVMAFSGAVKMIAGLTSGNADDVAKFHSHLGKSLYGFAGICQLLGYFMPNLLPLWGSVLLSVVLVAGTSATIFFLNARSPEVVRRMKRFNVGEDLSWDPAREASLVLAKPTAYRHSFSSNATTRIESLRSITRNSSITSAAAGVMGQRGQVHTFDWDAVMEAFEIQERKATVSLYFTHWHRHTQSSMIAKAQADLEGSNNLVQFLSSALVTPGGEP</sequence>
<dbReference type="InterPro" id="IPR014729">
    <property type="entry name" value="Rossmann-like_a/b/a_fold"/>
</dbReference>
<keyword evidence="2" id="KW-0812">Transmembrane</keyword>
<evidence type="ECO:0000256" key="2">
    <source>
        <dbReference type="SAM" id="Phobius"/>
    </source>
</evidence>
<feature type="transmembrane region" description="Helical" evidence="2">
    <location>
        <begin position="707"/>
        <end position="730"/>
    </location>
</feature>
<feature type="transmembrane region" description="Helical" evidence="2">
    <location>
        <begin position="822"/>
        <end position="844"/>
    </location>
</feature>
<dbReference type="GO" id="GO:0003952">
    <property type="term" value="F:NAD+ synthase (glutamine-hydrolyzing) activity"/>
    <property type="evidence" value="ECO:0007669"/>
    <property type="project" value="InterPro"/>
</dbReference>
<evidence type="ECO:0000256" key="1">
    <source>
        <dbReference type="ARBA" id="ARBA00022598"/>
    </source>
</evidence>
<dbReference type="Gene3D" id="3.40.50.620">
    <property type="entry name" value="HUPs"/>
    <property type="match status" value="1"/>
</dbReference>
<feature type="transmembrane region" description="Helical" evidence="2">
    <location>
        <begin position="531"/>
        <end position="550"/>
    </location>
</feature>
<reference evidence="3" key="1">
    <citation type="submission" date="2021-02" db="EMBL/GenBank/DDBJ databases">
        <authorList>
            <person name="Dougan E. K."/>
            <person name="Rhodes N."/>
            <person name="Thang M."/>
            <person name="Chan C."/>
        </authorList>
    </citation>
    <scope>NUCLEOTIDE SEQUENCE</scope>
</reference>
<accession>A0A812V667</accession>
<feature type="transmembrane region" description="Helical" evidence="2">
    <location>
        <begin position="952"/>
        <end position="970"/>
    </location>
</feature>
<dbReference type="GO" id="GO:0004359">
    <property type="term" value="F:glutaminase activity"/>
    <property type="evidence" value="ECO:0007669"/>
    <property type="project" value="InterPro"/>
</dbReference>
<keyword evidence="4" id="KW-1185">Reference proteome</keyword>
<dbReference type="OrthoDB" id="2020662at2759"/>
<evidence type="ECO:0000313" key="4">
    <source>
        <dbReference type="Proteomes" id="UP000604046"/>
    </source>
</evidence>
<feature type="transmembrane region" description="Helical" evidence="2">
    <location>
        <begin position="555"/>
        <end position="573"/>
    </location>
</feature>
<feature type="transmembrane region" description="Helical" evidence="2">
    <location>
        <begin position="976"/>
        <end position="995"/>
    </location>
</feature>
<proteinExistence type="predicted"/>
<keyword evidence="1" id="KW-0436">Ligase</keyword>
<dbReference type="InterPro" id="IPR003694">
    <property type="entry name" value="NAD_synthase"/>
</dbReference>
<protein>
    <submittedName>
        <fullName evidence="3">QNS1 protein</fullName>
    </submittedName>
</protein>
<keyword evidence="2" id="KW-1133">Transmembrane helix</keyword>
<organism evidence="3 4">
    <name type="scientific">Symbiodinium natans</name>
    <dbReference type="NCBI Taxonomy" id="878477"/>
    <lineage>
        <taxon>Eukaryota</taxon>
        <taxon>Sar</taxon>
        <taxon>Alveolata</taxon>
        <taxon>Dinophyceae</taxon>
        <taxon>Suessiales</taxon>
        <taxon>Symbiodiniaceae</taxon>
        <taxon>Symbiodinium</taxon>
    </lineage>
</organism>
<feature type="transmembrane region" description="Helical" evidence="2">
    <location>
        <begin position="908"/>
        <end position="931"/>
    </location>
</feature>
<keyword evidence="2" id="KW-0472">Membrane</keyword>
<dbReference type="Proteomes" id="UP000604046">
    <property type="component" value="Unassembled WGS sequence"/>
</dbReference>
<dbReference type="PANTHER" id="PTHR23090:SF9">
    <property type="entry name" value="GLUTAMINE-DEPENDENT NAD(+) SYNTHETASE"/>
    <property type="match status" value="1"/>
</dbReference>
<dbReference type="Gene3D" id="1.20.120.1770">
    <property type="match status" value="1"/>
</dbReference>
<dbReference type="AlphaFoldDB" id="A0A812V667"/>
<dbReference type="PANTHER" id="PTHR23090">
    <property type="entry name" value="NH 3 /GLUTAMINE-DEPENDENT NAD + SYNTHETASE"/>
    <property type="match status" value="1"/>
</dbReference>
<dbReference type="EMBL" id="CAJNDS010002793">
    <property type="protein sequence ID" value="CAE7599472.1"/>
    <property type="molecule type" value="Genomic_DNA"/>
</dbReference>
<feature type="transmembrane region" description="Helical" evidence="2">
    <location>
        <begin position="602"/>
        <end position="619"/>
    </location>
</feature>
<feature type="transmembrane region" description="Helical" evidence="2">
    <location>
        <begin position="625"/>
        <end position="645"/>
    </location>
</feature>
<evidence type="ECO:0000313" key="3">
    <source>
        <dbReference type="EMBL" id="CAE7599472.1"/>
    </source>
</evidence>
<feature type="transmembrane region" description="Helical" evidence="2">
    <location>
        <begin position="657"/>
        <end position="675"/>
    </location>
</feature>
<name>A0A812V667_9DINO</name>
<gene>
    <name evidence="3" type="primary">QNS1</name>
    <name evidence="3" type="ORF">SNAT2548_LOCUS34110</name>
</gene>
<dbReference type="GO" id="GO:0005737">
    <property type="term" value="C:cytoplasm"/>
    <property type="evidence" value="ECO:0007669"/>
    <property type="project" value="InterPro"/>
</dbReference>
<feature type="transmembrane region" description="Helical" evidence="2">
    <location>
        <begin position="579"/>
        <end position="595"/>
    </location>
</feature>
<comment type="caution">
    <text evidence="3">The sequence shown here is derived from an EMBL/GenBank/DDBJ whole genome shotgun (WGS) entry which is preliminary data.</text>
</comment>